<reference evidence="3" key="1">
    <citation type="submission" date="2023-07" db="EMBL/GenBank/DDBJ databases">
        <title>Whole genome shotgun sequence of Streptomyces spororaveus NBRC 15456.</title>
        <authorList>
            <person name="Komaki H."/>
            <person name="Tamura T."/>
        </authorList>
    </citation>
    <scope>NUCLEOTIDE SEQUENCE [LARGE SCALE GENOMIC DNA]</scope>
    <source>
        <strain evidence="3">NBRC 15456</strain>
    </source>
</reference>
<dbReference type="EMBL" id="BNED01000005">
    <property type="protein sequence ID" value="GHI79697.1"/>
    <property type="molecule type" value="Genomic_DNA"/>
</dbReference>
<gene>
    <name evidence="2" type="ORF">Sspor_52580</name>
</gene>
<organism evidence="2 3">
    <name type="scientific">Streptomyces spororaveus</name>
    <dbReference type="NCBI Taxonomy" id="284039"/>
    <lineage>
        <taxon>Bacteria</taxon>
        <taxon>Bacillati</taxon>
        <taxon>Actinomycetota</taxon>
        <taxon>Actinomycetes</taxon>
        <taxon>Kitasatosporales</taxon>
        <taxon>Streptomycetaceae</taxon>
        <taxon>Streptomyces</taxon>
    </lineage>
</organism>
<dbReference type="Proteomes" id="UP000608522">
    <property type="component" value="Unassembled WGS sequence"/>
</dbReference>
<feature type="region of interest" description="Disordered" evidence="1">
    <location>
        <begin position="1"/>
        <end position="59"/>
    </location>
</feature>
<feature type="compositionally biased region" description="Low complexity" evidence="1">
    <location>
        <begin position="21"/>
        <end position="32"/>
    </location>
</feature>
<evidence type="ECO:0000256" key="1">
    <source>
        <dbReference type="SAM" id="MobiDB-lite"/>
    </source>
</evidence>
<feature type="compositionally biased region" description="Basic and acidic residues" evidence="1">
    <location>
        <begin position="43"/>
        <end position="59"/>
    </location>
</feature>
<evidence type="ECO:0000313" key="3">
    <source>
        <dbReference type="Proteomes" id="UP000608522"/>
    </source>
</evidence>
<evidence type="ECO:0008006" key="4">
    <source>
        <dbReference type="Google" id="ProtNLM"/>
    </source>
</evidence>
<keyword evidence="3" id="KW-1185">Reference proteome</keyword>
<comment type="caution">
    <text evidence="2">The sequence shown here is derived from an EMBL/GenBank/DDBJ whole genome shotgun (WGS) entry which is preliminary data.</text>
</comment>
<protein>
    <recommendedName>
        <fullName evidence="4">Antitoxin</fullName>
    </recommendedName>
</protein>
<accession>A0ABQ3TI66</accession>
<dbReference type="RefSeq" id="WP_202201220.1">
    <property type="nucleotide sequence ID" value="NZ_BAAATO010000008.1"/>
</dbReference>
<name>A0ABQ3TI66_9ACTN</name>
<feature type="compositionally biased region" description="Basic and acidic residues" evidence="1">
    <location>
        <begin position="1"/>
        <end position="19"/>
    </location>
</feature>
<sequence length="59" mass="6796">MGIKDQFQDKAQELKDKAQKGQKQPGKGPQDQKSQRTPQPKDAPQRSFDDIRDELDDRT</sequence>
<proteinExistence type="predicted"/>
<evidence type="ECO:0000313" key="2">
    <source>
        <dbReference type="EMBL" id="GHI79697.1"/>
    </source>
</evidence>